<dbReference type="RefSeq" id="WP_151581714.1">
    <property type="nucleotide sequence ID" value="NZ_WBVM01000002.1"/>
</dbReference>
<evidence type="ECO:0000256" key="1">
    <source>
        <dbReference type="SAM" id="MobiDB-lite"/>
    </source>
</evidence>
<proteinExistence type="predicted"/>
<organism evidence="3 4">
    <name type="scientific">Nocardioides simplex</name>
    <name type="common">Arthrobacter simplex</name>
    <dbReference type="NCBI Taxonomy" id="2045"/>
    <lineage>
        <taxon>Bacteria</taxon>
        <taxon>Bacillati</taxon>
        <taxon>Actinomycetota</taxon>
        <taxon>Actinomycetes</taxon>
        <taxon>Propionibacteriales</taxon>
        <taxon>Nocardioidaceae</taxon>
        <taxon>Pimelobacter</taxon>
    </lineage>
</organism>
<keyword evidence="2" id="KW-0472">Membrane</keyword>
<evidence type="ECO:0000256" key="2">
    <source>
        <dbReference type="SAM" id="Phobius"/>
    </source>
</evidence>
<gene>
    <name evidence="3" type="ORF">F9L07_21255</name>
</gene>
<comment type="caution">
    <text evidence="3">The sequence shown here is derived from an EMBL/GenBank/DDBJ whole genome shotgun (WGS) entry which is preliminary data.</text>
</comment>
<evidence type="ECO:0000313" key="3">
    <source>
        <dbReference type="EMBL" id="KAB2809540.1"/>
    </source>
</evidence>
<keyword evidence="2" id="KW-1133">Transmembrane helix</keyword>
<evidence type="ECO:0000313" key="4">
    <source>
        <dbReference type="Proteomes" id="UP000449906"/>
    </source>
</evidence>
<sequence>MSTYDEHPADPETTTEFPREPAPAPRRSGWHPVNTGHLVMGVAFAGLTVVWALVASETVKITEAGWILSLPWLAAGAAGLVATVLRGRRHPDHPDDPPYDNGYDHHGYGTRVQGWH</sequence>
<protein>
    <submittedName>
        <fullName evidence="3">Uncharacterized protein</fullName>
    </submittedName>
</protein>
<dbReference type="AlphaFoldDB" id="A0A7J5DWH6"/>
<keyword evidence="2" id="KW-0812">Transmembrane</keyword>
<feature type="compositionally biased region" description="Basic and acidic residues" evidence="1">
    <location>
        <begin position="1"/>
        <end position="10"/>
    </location>
</feature>
<feature type="region of interest" description="Disordered" evidence="1">
    <location>
        <begin position="1"/>
        <end position="31"/>
    </location>
</feature>
<dbReference type="Proteomes" id="UP000449906">
    <property type="component" value="Unassembled WGS sequence"/>
</dbReference>
<dbReference type="EMBL" id="WBVM01000002">
    <property type="protein sequence ID" value="KAB2809540.1"/>
    <property type="molecule type" value="Genomic_DNA"/>
</dbReference>
<feature type="transmembrane region" description="Helical" evidence="2">
    <location>
        <begin position="36"/>
        <end position="54"/>
    </location>
</feature>
<reference evidence="3 4" key="1">
    <citation type="submission" date="2019-09" db="EMBL/GenBank/DDBJ databases">
        <title>Pimelobacter sp. isolated from Paulinella.</title>
        <authorList>
            <person name="Jeong S.E."/>
        </authorList>
    </citation>
    <scope>NUCLEOTIDE SEQUENCE [LARGE SCALE GENOMIC DNA]</scope>
    <source>
        <strain evidence="3 4">Pch-N</strain>
    </source>
</reference>
<name>A0A7J5DWH6_NOCSI</name>
<feature type="transmembrane region" description="Helical" evidence="2">
    <location>
        <begin position="66"/>
        <end position="85"/>
    </location>
</feature>
<accession>A0A7J5DWH6</accession>